<gene>
    <name evidence="1" type="ORF">OB236_23960</name>
</gene>
<dbReference type="Proteomes" id="UP001652445">
    <property type="component" value="Unassembled WGS sequence"/>
</dbReference>
<accession>A0ABT2UKK0</accession>
<protein>
    <recommendedName>
        <fullName evidence="3">DUF4375 domain-containing protein</fullName>
    </recommendedName>
</protein>
<name>A0ABT2UKK0_9BACL</name>
<evidence type="ECO:0000313" key="1">
    <source>
        <dbReference type="EMBL" id="MCU6795167.1"/>
    </source>
</evidence>
<dbReference type="EMBL" id="JAOQIO010000094">
    <property type="protein sequence ID" value="MCU6795167.1"/>
    <property type="molecule type" value="Genomic_DNA"/>
</dbReference>
<sequence length="151" mass="17789">MAKKNLFEQVFEKDIPLKVIDFNDFDGNRITVVIQDGANENRFGNNDTSLKVVNGLVDSMDFKFEFEDDPYSFEKRIISIIDTIGKKIKHNSSYKMDKPNIHIVKEFIEFFSSSNLHKHSEFKNILDQVEEIDEEEEAFWKSLMDKKKEIE</sequence>
<proteinExistence type="predicted"/>
<organism evidence="1 2">
    <name type="scientific">Paenibacillus baimaensis</name>
    <dbReference type="NCBI Taxonomy" id="2982185"/>
    <lineage>
        <taxon>Bacteria</taxon>
        <taxon>Bacillati</taxon>
        <taxon>Bacillota</taxon>
        <taxon>Bacilli</taxon>
        <taxon>Bacillales</taxon>
        <taxon>Paenibacillaceae</taxon>
        <taxon>Paenibacillus</taxon>
    </lineage>
</organism>
<reference evidence="1 2" key="1">
    <citation type="submission" date="2022-09" db="EMBL/GenBank/DDBJ databases">
        <authorList>
            <person name="Han X.L."/>
            <person name="Wang Q."/>
            <person name="Lu T."/>
        </authorList>
    </citation>
    <scope>NUCLEOTIDE SEQUENCE [LARGE SCALE GENOMIC DNA]</scope>
    <source>
        <strain evidence="1 2">WQ 127069</strain>
    </source>
</reference>
<keyword evidence="2" id="KW-1185">Reference proteome</keyword>
<comment type="caution">
    <text evidence="1">The sequence shown here is derived from an EMBL/GenBank/DDBJ whole genome shotgun (WGS) entry which is preliminary data.</text>
</comment>
<evidence type="ECO:0008006" key="3">
    <source>
        <dbReference type="Google" id="ProtNLM"/>
    </source>
</evidence>
<dbReference type="RefSeq" id="WP_262686217.1">
    <property type="nucleotide sequence ID" value="NZ_JAOQIO010000094.1"/>
</dbReference>
<evidence type="ECO:0000313" key="2">
    <source>
        <dbReference type="Proteomes" id="UP001652445"/>
    </source>
</evidence>